<proteinExistence type="predicted"/>
<protein>
    <submittedName>
        <fullName evidence="15">Na+/H+ antiporter subunit A</fullName>
    </submittedName>
</protein>
<accession>A0A857L273</accession>
<keyword evidence="8" id="KW-0472">Membrane</keyword>
<evidence type="ECO:0000259" key="10">
    <source>
        <dbReference type="Pfam" id="PF00361"/>
    </source>
</evidence>
<dbReference type="GO" id="GO:0006811">
    <property type="term" value="P:monoatomic ion transport"/>
    <property type="evidence" value="ECO:0007669"/>
    <property type="project" value="UniProtKB-KW"/>
</dbReference>
<evidence type="ECO:0000256" key="3">
    <source>
        <dbReference type="ARBA" id="ARBA00022449"/>
    </source>
</evidence>
<keyword evidence="3" id="KW-0050">Antiport</keyword>
<evidence type="ECO:0000256" key="4">
    <source>
        <dbReference type="ARBA" id="ARBA00022475"/>
    </source>
</evidence>
<evidence type="ECO:0000259" key="13">
    <source>
        <dbReference type="Pfam" id="PF13244"/>
    </source>
</evidence>
<feature type="domain" description="MrpA C-terminal/MbhD" evidence="13">
    <location>
        <begin position="608"/>
        <end position="671"/>
    </location>
</feature>
<dbReference type="Pfam" id="PF20501">
    <property type="entry name" value="MbhE"/>
    <property type="match status" value="1"/>
</dbReference>
<dbReference type="InterPro" id="IPR042106">
    <property type="entry name" value="Nuo/plastoQ_OxRdtase_6_NuoJ"/>
</dbReference>
<comment type="subcellular location">
    <subcellularLocation>
        <location evidence="1">Cell membrane</location>
        <topology evidence="1">Multi-pass membrane protein</topology>
    </subcellularLocation>
    <subcellularLocation>
        <location evidence="9">Membrane</location>
        <topology evidence="9">Multi-pass membrane protein</topology>
    </subcellularLocation>
</comment>
<evidence type="ECO:0000259" key="12">
    <source>
        <dbReference type="Pfam" id="PF04039"/>
    </source>
</evidence>
<evidence type="ECO:0000313" key="15">
    <source>
        <dbReference type="EMBL" id="QHN41332.1"/>
    </source>
</evidence>
<reference evidence="15" key="1">
    <citation type="journal article" date="2021" name="Nat. Microbiol.">
        <title>Cocultivation of an ultrasmall environmental parasitic bacterium with lytic ability against bacteria associated with wastewater foams.</title>
        <authorList>
            <person name="Batinovic S."/>
            <person name="Rose J.J.A."/>
            <person name="Ratcliffe J."/>
            <person name="Seviour R.J."/>
            <person name="Petrovski S."/>
        </authorList>
    </citation>
    <scope>NUCLEOTIDE SEQUENCE</scope>
    <source>
        <strain evidence="15">CON44</strain>
    </source>
</reference>
<evidence type="ECO:0000256" key="7">
    <source>
        <dbReference type="ARBA" id="ARBA00023065"/>
    </source>
</evidence>
<dbReference type="RefSeq" id="WP_005193368.1">
    <property type="nucleotide sequence ID" value="NZ_CP045804.1"/>
</dbReference>
<keyword evidence="4" id="KW-1003">Cell membrane</keyword>
<dbReference type="InterPro" id="IPR001750">
    <property type="entry name" value="ND/Mrp_TM"/>
</dbReference>
<dbReference type="PANTHER" id="PTHR43373:SF1">
    <property type="entry name" value="NA(+)_H(+) ANTIPORTER SUBUNIT A"/>
    <property type="match status" value="1"/>
</dbReference>
<dbReference type="Gene3D" id="1.20.120.1200">
    <property type="entry name" value="NADH-ubiquinone/plastoquinone oxidoreductase chain 6, subunit NuoJ"/>
    <property type="match status" value="1"/>
</dbReference>
<dbReference type="PANTHER" id="PTHR43373">
    <property type="entry name" value="NA(+)/H(+) ANTIPORTER SUBUNIT"/>
    <property type="match status" value="1"/>
</dbReference>
<dbReference type="AlphaFoldDB" id="A0A857L273"/>
<dbReference type="InterPro" id="IPR025383">
    <property type="entry name" value="MrpA_C/MbhD"/>
</dbReference>
<evidence type="ECO:0000259" key="14">
    <source>
        <dbReference type="Pfam" id="PF20501"/>
    </source>
</evidence>
<dbReference type="InterPro" id="IPR046806">
    <property type="entry name" value="MrpA_C/MbhE"/>
</dbReference>
<dbReference type="Pfam" id="PF00662">
    <property type="entry name" value="Proton_antipo_N"/>
    <property type="match status" value="1"/>
</dbReference>
<name>A0A857L273_9ACTN</name>
<organism evidence="15">
    <name type="scientific">Gordonia amarae</name>
    <dbReference type="NCBI Taxonomy" id="36821"/>
    <lineage>
        <taxon>Bacteria</taxon>
        <taxon>Bacillati</taxon>
        <taxon>Actinomycetota</taxon>
        <taxon>Actinomycetes</taxon>
        <taxon>Mycobacteriales</taxon>
        <taxon>Gordoniaceae</taxon>
        <taxon>Gordonia</taxon>
    </lineage>
</organism>
<dbReference type="NCBIfam" id="NF009284">
    <property type="entry name" value="PRK12644.1"/>
    <property type="match status" value="1"/>
</dbReference>
<dbReference type="Pfam" id="PF04039">
    <property type="entry name" value="MnhB"/>
    <property type="match status" value="1"/>
</dbReference>
<dbReference type="InterPro" id="IPR001516">
    <property type="entry name" value="Proton_antipo_N"/>
</dbReference>
<feature type="domain" description="Na+/H+ antiporter MnhB subunit-related protein" evidence="12">
    <location>
        <begin position="808"/>
        <end position="931"/>
    </location>
</feature>
<keyword evidence="2" id="KW-0813">Transport</keyword>
<evidence type="ECO:0000259" key="11">
    <source>
        <dbReference type="Pfam" id="PF00662"/>
    </source>
</evidence>
<dbReference type="GO" id="GO:0015297">
    <property type="term" value="F:antiporter activity"/>
    <property type="evidence" value="ECO:0007669"/>
    <property type="project" value="UniProtKB-KW"/>
</dbReference>
<evidence type="ECO:0000256" key="5">
    <source>
        <dbReference type="ARBA" id="ARBA00022692"/>
    </source>
</evidence>
<evidence type="ECO:0000256" key="2">
    <source>
        <dbReference type="ARBA" id="ARBA00022448"/>
    </source>
</evidence>
<gene>
    <name evidence="15" type="ORF">GII30_21140</name>
</gene>
<dbReference type="InterPro" id="IPR050616">
    <property type="entry name" value="CPA3_Na-H_Antiporter_A"/>
</dbReference>
<dbReference type="EMBL" id="CP045810">
    <property type="protein sequence ID" value="QHN41332.1"/>
    <property type="molecule type" value="Genomic_DNA"/>
</dbReference>
<dbReference type="GO" id="GO:0005886">
    <property type="term" value="C:plasma membrane"/>
    <property type="evidence" value="ECO:0007669"/>
    <property type="project" value="UniProtKB-SubCell"/>
</dbReference>
<keyword evidence="6" id="KW-1133">Transmembrane helix</keyword>
<keyword evidence="5 9" id="KW-0812">Transmembrane</keyword>
<evidence type="ECO:0000256" key="9">
    <source>
        <dbReference type="RuleBase" id="RU000320"/>
    </source>
</evidence>
<dbReference type="Pfam" id="PF13244">
    <property type="entry name" value="MbhD"/>
    <property type="match status" value="1"/>
</dbReference>
<dbReference type="InterPro" id="IPR007182">
    <property type="entry name" value="MnhB"/>
</dbReference>
<evidence type="ECO:0000256" key="8">
    <source>
        <dbReference type="ARBA" id="ARBA00023136"/>
    </source>
</evidence>
<feature type="domain" description="NADH-Ubiquinone oxidoreductase (complex I) chain 5 N-terminal" evidence="11">
    <location>
        <begin position="60"/>
        <end position="98"/>
    </location>
</feature>
<sequence length="980" mass="103598">MIAVLVALGLCALFAPPVIHRVGIRGFYILALAPAGGLVWVIVNWPAAHDPPRVETLTWVESLDMSIVLRFDTLAAVMSVLILGVGALVLCYCAHYFDTPRPRVAVFGGEMVAFAAAMFGLVVSDNMLVLYVFWELTTILSFMLVGFYAVRATSRRAATQALLVTTAGGLAMLVGIIMLGERTGSYLLSDLLADPPASGVYVQVAVILVLVGALSKSAIVPFHFWLPGAMAAPTPVSAYLHAAAMVKAGVYLVARLAPAFGALTGWQISVITLGLLTMLVGGWRSLRELDLKLVLAFGTVSQLGFLSVLVGFGDANVMMAGLAMIIAHAMFKASLFMVVGIIDHSTGTRDVRKLARLGERLPILAAVAAVAGASMAGLPLTMGFVGKETAFASVWDSGALDTWQTRTVTIVMVIGSVITMAYTTRFMWGAFGRKVRTEPSAAVLKMHRPSALFYLAPTVLAVAGVAASLLAGPIGSLLEPHAETLPGFGHELEHLALWHGFGRPVVFSIIVIVGGACLFLLVRRLRDLLFGFRPLLNADRMYDATLRAADTLSLLLTRNTQRGSLPITQGVILSTMIILPLVLLFTGARTSLELSGFDAASQVVVGGIMVAAALAATVMRNRLAATLVVGVTGYGCGTLFALYGAPDLALTQFLVETLTLVIFVLVLRKLPAEPEPRHATGFKPVRALLGVAFGVSLVVIGLFAAAARSEQPLHIHIPEAAYKFGHGANAVNVLLVDIRAWDTLGEISVLIVAATGVASLVFRNRRFGAAPRVADATRNGHDDDDVPPDRTTWLLGSDLRDPRHRSMVLEATTRLIFPTIVVLSVYFFWAGHNSPGGGFAGGLTMGLGLVLRYLAGGRYELGEALPLEPGRILGAGLAISAGTATASLLLGAPALSSAVFQVTLPLLGDVKLVTALFFDLGIYMIVVGLVLDVLRSLGARLDVENVAEPNSPAAPRLTVDTGTGTGPTDSEMLLADEVRR</sequence>
<keyword evidence="7" id="KW-0406">Ion transport</keyword>
<dbReference type="Pfam" id="PF00361">
    <property type="entry name" value="Proton_antipo_M"/>
    <property type="match status" value="1"/>
</dbReference>
<feature type="domain" description="MrpA C-terminal/MbhE" evidence="14">
    <location>
        <begin position="688"/>
        <end position="765"/>
    </location>
</feature>
<evidence type="ECO:0000256" key="6">
    <source>
        <dbReference type="ARBA" id="ARBA00022989"/>
    </source>
</evidence>
<evidence type="ECO:0000256" key="1">
    <source>
        <dbReference type="ARBA" id="ARBA00004651"/>
    </source>
</evidence>
<feature type="domain" description="NADH:quinone oxidoreductase/Mrp antiporter transmembrane" evidence="10">
    <location>
        <begin position="124"/>
        <end position="410"/>
    </location>
</feature>
<dbReference type="PRINTS" id="PR01434">
    <property type="entry name" value="NADHDHGNASE5"/>
</dbReference>